<dbReference type="RefSeq" id="WP_209707613.1">
    <property type="nucleotide sequence ID" value="NZ_JAGIOO010000001.1"/>
</dbReference>
<protein>
    <recommendedName>
        <fullName evidence="1">Knr4/Smi1-like domain-containing protein</fullName>
    </recommendedName>
</protein>
<feature type="domain" description="Knr4/Smi1-like" evidence="1">
    <location>
        <begin position="14"/>
        <end position="114"/>
    </location>
</feature>
<evidence type="ECO:0000313" key="3">
    <source>
        <dbReference type="Proteomes" id="UP001519363"/>
    </source>
</evidence>
<dbReference type="SUPFAM" id="SSF160631">
    <property type="entry name" value="SMI1/KNR4-like"/>
    <property type="match status" value="1"/>
</dbReference>
<keyword evidence="3" id="KW-1185">Reference proteome</keyword>
<sequence>MTLFEDDDYYTGPPLTDDLIRRAEAGLGVRLPRAYLTLLAHRNGGALRNRCHPTPFPTSWAKGHFEISGLLGIGGTWGIDTERGSAYLISEWGYPKIGVVFCALPSGGHDTVMLD</sequence>
<dbReference type="InterPro" id="IPR037883">
    <property type="entry name" value="Knr4/Smi1-like_sf"/>
</dbReference>
<dbReference type="EMBL" id="JAGIOO010000001">
    <property type="protein sequence ID" value="MBP2478601.1"/>
    <property type="molecule type" value="Genomic_DNA"/>
</dbReference>
<accession>A0ABS5APW2</accession>
<gene>
    <name evidence="2" type="ORF">JOF53_007473</name>
</gene>
<dbReference type="Proteomes" id="UP001519363">
    <property type="component" value="Unassembled WGS sequence"/>
</dbReference>
<proteinExistence type="predicted"/>
<dbReference type="Pfam" id="PF09346">
    <property type="entry name" value="SMI1_KNR4"/>
    <property type="match status" value="1"/>
</dbReference>
<evidence type="ECO:0000313" key="2">
    <source>
        <dbReference type="EMBL" id="MBP2478601.1"/>
    </source>
</evidence>
<name>A0ABS5APW2_9PSEU</name>
<dbReference type="Gene3D" id="3.40.1580.10">
    <property type="entry name" value="SMI1/KNR4-like"/>
    <property type="match status" value="1"/>
</dbReference>
<reference evidence="2 3" key="1">
    <citation type="submission" date="2021-03" db="EMBL/GenBank/DDBJ databases">
        <title>Sequencing the genomes of 1000 actinobacteria strains.</title>
        <authorList>
            <person name="Klenk H.-P."/>
        </authorList>
    </citation>
    <scope>NUCLEOTIDE SEQUENCE [LARGE SCALE GENOMIC DNA]</scope>
    <source>
        <strain evidence="2 3">DSM 44580</strain>
    </source>
</reference>
<dbReference type="InterPro" id="IPR018958">
    <property type="entry name" value="Knr4/Smi1-like_dom"/>
</dbReference>
<organism evidence="2 3">
    <name type="scientific">Crossiella equi</name>
    <dbReference type="NCBI Taxonomy" id="130796"/>
    <lineage>
        <taxon>Bacteria</taxon>
        <taxon>Bacillati</taxon>
        <taxon>Actinomycetota</taxon>
        <taxon>Actinomycetes</taxon>
        <taxon>Pseudonocardiales</taxon>
        <taxon>Pseudonocardiaceae</taxon>
        <taxon>Crossiella</taxon>
    </lineage>
</organism>
<comment type="caution">
    <text evidence="2">The sequence shown here is derived from an EMBL/GenBank/DDBJ whole genome shotgun (WGS) entry which is preliminary data.</text>
</comment>
<evidence type="ECO:0000259" key="1">
    <source>
        <dbReference type="Pfam" id="PF09346"/>
    </source>
</evidence>